<name>A0ABS6QDE8_9PSED</name>
<organism evidence="1 2">
    <name type="scientific">Pseudomonas oryzicola</name>
    <dbReference type="NCBI Taxonomy" id="485876"/>
    <lineage>
        <taxon>Bacteria</taxon>
        <taxon>Pseudomonadati</taxon>
        <taxon>Pseudomonadota</taxon>
        <taxon>Gammaproteobacteria</taxon>
        <taxon>Pseudomonadales</taxon>
        <taxon>Pseudomonadaceae</taxon>
        <taxon>Pseudomonas</taxon>
    </lineage>
</organism>
<dbReference type="Proteomes" id="UP000609530">
    <property type="component" value="Unassembled WGS sequence"/>
</dbReference>
<gene>
    <name evidence="1" type="ORF">HU760_016650</name>
</gene>
<proteinExistence type="predicted"/>
<comment type="caution">
    <text evidence="1">The sequence shown here is derived from an EMBL/GenBank/DDBJ whole genome shotgun (WGS) entry which is preliminary data.</text>
</comment>
<accession>A0ABS6QDE8</accession>
<evidence type="ECO:0000313" key="1">
    <source>
        <dbReference type="EMBL" id="MBV4492220.1"/>
    </source>
</evidence>
<sequence>MSRMSVNLSPEMEALVEATARKEKISKNEVIRRAFALFNLAENEKSKGRFLAVAKENEQDEVEIVGRILGL</sequence>
<protein>
    <submittedName>
        <fullName evidence="1">Ribbon-helix-helix protein, CopG family</fullName>
    </submittedName>
</protein>
<reference evidence="1 2" key="1">
    <citation type="journal article" date="2020" name="Microorganisms">
        <title>Reliable Identification of Environmental Pseudomonas Isolates Using the rpoD Gene.</title>
        <authorList>
            <consortium name="The Broad Institute Genome Sequencing Platform"/>
            <person name="Girard L."/>
            <person name="Lood C."/>
            <person name="Rokni-Zadeh H."/>
            <person name="van Noort V."/>
            <person name="Lavigne R."/>
            <person name="De Mot R."/>
        </authorList>
    </citation>
    <scope>NUCLEOTIDE SEQUENCE [LARGE SCALE GENOMIC DNA]</scope>
    <source>
        <strain evidence="1 2">RD9SR1</strain>
    </source>
</reference>
<keyword evidence="2" id="KW-1185">Reference proteome</keyword>
<dbReference type="RefSeq" id="WP_186678503.1">
    <property type="nucleotide sequence ID" value="NZ_JABWRZ020000001.1"/>
</dbReference>
<dbReference type="EMBL" id="JABWRZ020000001">
    <property type="protein sequence ID" value="MBV4492220.1"/>
    <property type="molecule type" value="Genomic_DNA"/>
</dbReference>
<evidence type="ECO:0000313" key="2">
    <source>
        <dbReference type="Proteomes" id="UP000609530"/>
    </source>
</evidence>